<protein>
    <recommendedName>
        <fullName evidence="10">L-threonylcarbamoyladenylate synthase</fullName>
        <ecNumber evidence="3">2.7.7.87</ecNumber>
    </recommendedName>
    <alternativeName>
        <fullName evidence="10">L-threonylcarbamoyladenylate synthase</fullName>
    </alternativeName>
</protein>
<dbReference type="RefSeq" id="WP_154433302.1">
    <property type="nucleotide sequence ID" value="NZ_VUNC01000001.1"/>
</dbReference>
<keyword evidence="6" id="KW-0819">tRNA processing</keyword>
<comment type="subcellular location">
    <subcellularLocation>
        <location evidence="1">Cytoplasm</location>
    </subcellularLocation>
</comment>
<dbReference type="EMBL" id="VUNC01000001">
    <property type="protein sequence ID" value="MST71527.1"/>
    <property type="molecule type" value="Genomic_DNA"/>
</dbReference>
<dbReference type="GO" id="GO:0005737">
    <property type="term" value="C:cytoplasm"/>
    <property type="evidence" value="ECO:0007669"/>
    <property type="project" value="UniProtKB-SubCell"/>
</dbReference>
<dbReference type="GO" id="GO:0005524">
    <property type="term" value="F:ATP binding"/>
    <property type="evidence" value="ECO:0007669"/>
    <property type="project" value="UniProtKB-KW"/>
</dbReference>
<evidence type="ECO:0000256" key="6">
    <source>
        <dbReference type="ARBA" id="ARBA00022694"/>
    </source>
</evidence>
<dbReference type="GO" id="GO:0006450">
    <property type="term" value="P:regulation of translational fidelity"/>
    <property type="evidence" value="ECO:0007669"/>
    <property type="project" value="TreeGrafter"/>
</dbReference>
<dbReference type="GO" id="GO:0008033">
    <property type="term" value="P:tRNA processing"/>
    <property type="evidence" value="ECO:0007669"/>
    <property type="project" value="UniProtKB-KW"/>
</dbReference>
<accession>A0A6N7X7V1</accession>
<dbReference type="PROSITE" id="PS51163">
    <property type="entry name" value="YRDC"/>
    <property type="match status" value="1"/>
</dbReference>
<dbReference type="GO" id="GO:0000049">
    <property type="term" value="F:tRNA binding"/>
    <property type="evidence" value="ECO:0007669"/>
    <property type="project" value="TreeGrafter"/>
</dbReference>
<dbReference type="Pfam" id="PF01300">
    <property type="entry name" value="Sua5_yciO_yrdC"/>
    <property type="match status" value="1"/>
</dbReference>
<dbReference type="PANTHER" id="PTHR17490">
    <property type="entry name" value="SUA5"/>
    <property type="match status" value="1"/>
</dbReference>
<dbReference type="EC" id="2.7.7.87" evidence="3"/>
<evidence type="ECO:0000259" key="12">
    <source>
        <dbReference type="PROSITE" id="PS51163"/>
    </source>
</evidence>
<evidence type="ECO:0000256" key="1">
    <source>
        <dbReference type="ARBA" id="ARBA00004496"/>
    </source>
</evidence>
<keyword evidence="14" id="KW-1185">Reference proteome</keyword>
<dbReference type="Gene3D" id="3.90.870.10">
    <property type="entry name" value="DHBP synthase"/>
    <property type="match status" value="1"/>
</dbReference>
<dbReference type="GO" id="GO:0003725">
    <property type="term" value="F:double-stranded RNA binding"/>
    <property type="evidence" value="ECO:0007669"/>
    <property type="project" value="InterPro"/>
</dbReference>
<evidence type="ECO:0000256" key="11">
    <source>
        <dbReference type="ARBA" id="ARBA00048366"/>
    </source>
</evidence>
<sequence>MGTVLRVDQQHPVDGCVAQVSEVLADGGVVVMPTDSVYGIGCAALPGNPGLGRIFDIKRRERTQTLPWLVADEDDLARYGREVPKWASRLARELWPGALTLVVHASDEVPGEYLRPGDGTIALRLPDSNLVRQIARRVGVPLATTSANTHGAPSATSGMTVESRLVELSDLTLDGGPAPIAVASTIVSCLGDAPEVLREGAIPAARIAEVAGC</sequence>
<dbReference type="PANTHER" id="PTHR17490:SF16">
    <property type="entry name" value="THREONYLCARBAMOYL-AMP SYNTHASE"/>
    <property type="match status" value="1"/>
</dbReference>
<evidence type="ECO:0000256" key="8">
    <source>
        <dbReference type="ARBA" id="ARBA00022741"/>
    </source>
</evidence>
<comment type="caution">
    <text evidence="13">The sequence shown here is derived from an EMBL/GenBank/DDBJ whole genome shotgun (WGS) entry which is preliminary data.</text>
</comment>
<comment type="catalytic activity">
    <reaction evidence="11">
        <text>L-threonine + hydrogencarbonate + ATP = L-threonylcarbamoyladenylate + diphosphate + H2O</text>
        <dbReference type="Rhea" id="RHEA:36407"/>
        <dbReference type="ChEBI" id="CHEBI:15377"/>
        <dbReference type="ChEBI" id="CHEBI:17544"/>
        <dbReference type="ChEBI" id="CHEBI:30616"/>
        <dbReference type="ChEBI" id="CHEBI:33019"/>
        <dbReference type="ChEBI" id="CHEBI:57926"/>
        <dbReference type="ChEBI" id="CHEBI:73682"/>
        <dbReference type="EC" id="2.7.7.87"/>
    </reaction>
</comment>
<keyword evidence="9" id="KW-0067">ATP-binding</keyword>
<dbReference type="NCBIfam" id="TIGR00057">
    <property type="entry name" value="L-threonylcarbamoyladenylate synthase"/>
    <property type="match status" value="1"/>
</dbReference>
<evidence type="ECO:0000256" key="3">
    <source>
        <dbReference type="ARBA" id="ARBA00012584"/>
    </source>
</evidence>
<dbReference type="InterPro" id="IPR050156">
    <property type="entry name" value="TC-AMP_synthase_SUA5"/>
</dbReference>
<evidence type="ECO:0000313" key="14">
    <source>
        <dbReference type="Proteomes" id="UP000469325"/>
    </source>
</evidence>
<evidence type="ECO:0000256" key="7">
    <source>
        <dbReference type="ARBA" id="ARBA00022695"/>
    </source>
</evidence>
<keyword evidence="8" id="KW-0547">Nucleotide-binding</keyword>
<evidence type="ECO:0000313" key="13">
    <source>
        <dbReference type="EMBL" id="MST71527.1"/>
    </source>
</evidence>
<dbReference type="GO" id="GO:0061710">
    <property type="term" value="F:L-threonylcarbamoyladenylate synthase"/>
    <property type="evidence" value="ECO:0007669"/>
    <property type="project" value="UniProtKB-EC"/>
</dbReference>
<dbReference type="InterPro" id="IPR017945">
    <property type="entry name" value="DHBP_synth_RibB-like_a/b_dom"/>
</dbReference>
<comment type="similarity">
    <text evidence="2">Belongs to the SUA5 family.</text>
</comment>
<keyword evidence="5" id="KW-0808">Transferase</keyword>
<name>A0A6N7X7V1_9ACTN</name>
<dbReference type="SUPFAM" id="SSF55821">
    <property type="entry name" value="YrdC/RibB"/>
    <property type="match status" value="1"/>
</dbReference>
<proteinExistence type="inferred from homology"/>
<dbReference type="Proteomes" id="UP000469325">
    <property type="component" value="Unassembled WGS sequence"/>
</dbReference>
<evidence type="ECO:0000256" key="2">
    <source>
        <dbReference type="ARBA" id="ARBA00007663"/>
    </source>
</evidence>
<organism evidence="13 14">
    <name type="scientific">Olsenella porci</name>
    <dbReference type="NCBI Taxonomy" id="2652279"/>
    <lineage>
        <taxon>Bacteria</taxon>
        <taxon>Bacillati</taxon>
        <taxon>Actinomycetota</taxon>
        <taxon>Coriobacteriia</taxon>
        <taxon>Coriobacteriales</taxon>
        <taxon>Atopobiaceae</taxon>
        <taxon>Olsenella</taxon>
    </lineage>
</organism>
<dbReference type="AlphaFoldDB" id="A0A6N7X7V1"/>
<reference evidence="13 14" key="1">
    <citation type="submission" date="2019-08" db="EMBL/GenBank/DDBJ databases">
        <title>In-depth cultivation of the pig gut microbiome towards novel bacterial diversity and tailored functional studies.</title>
        <authorList>
            <person name="Wylensek D."/>
            <person name="Hitch T.C.A."/>
            <person name="Clavel T."/>
        </authorList>
    </citation>
    <scope>NUCLEOTIDE SEQUENCE [LARGE SCALE GENOMIC DNA]</scope>
    <source>
        <strain evidence="13 14">CA-Schmier-601-WT-1</strain>
    </source>
</reference>
<evidence type="ECO:0000256" key="5">
    <source>
        <dbReference type="ARBA" id="ARBA00022679"/>
    </source>
</evidence>
<keyword evidence="4" id="KW-0963">Cytoplasm</keyword>
<evidence type="ECO:0000256" key="9">
    <source>
        <dbReference type="ARBA" id="ARBA00022840"/>
    </source>
</evidence>
<feature type="domain" description="YrdC-like" evidence="12">
    <location>
        <begin position="14"/>
        <end position="202"/>
    </location>
</feature>
<gene>
    <name evidence="13" type="ORF">FYJ68_00085</name>
</gene>
<dbReference type="InterPro" id="IPR006070">
    <property type="entry name" value="Sua5-like_dom"/>
</dbReference>
<evidence type="ECO:0000256" key="4">
    <source>
        <dbReference type="ARBA" id="ARBA00022490"/>
    </source>
</evidence>
<evidence type="ECO:0000256" key="10">
    <source>
        <dbReference type="ARBA" id="ARBA00029774"/>
    </source>
</evidence>
<keyword evidence="7" id="KW-0548">Nucleotidyltransferase</keyword>